<accession>A0ABP0TUV3</accession>
<keyword evidence="3" id="KW-1185">Reference proteome</keyword>
<sequence>MCGTASHHNHFFKPTGMPITNSTQCMTNPYNRPSCHAAAEQLQQHDAVAIREAVAALQAAAGSARSSPTHIVTSKKLQDGQQEEHHDDTEVVANDQLGDGGGSGSGCMNQISEQNCEECGLTLINWGWPGCHMLCPFLPRHPDALSTSTHCPQEEGLEQCTPDALAAIEKHCPAMARLGYHIYNMLRYAAFRVRTALSVGLF</sequence>
<gene>
    <name evidence="2" type="ORF">CSSPTR1EN2_LOCUS7973</name>
</gene>
<dbReference type="Proteomes" id="UP001497512">
    <property type="component" value="Chromosome 15"/>
</dbReference>
<name>A0ABP0TUV3_9BRYO</name>
<evidence type="ECO:0000313" key="3">
    <source>
        <dbReference type="Proteomes" id="UP001497512"/>
    </source>
</evidence>
<organism evidence="2 3">
    <name type="scientific">Sphagnum troendelagicum</name>
    <dbReference type="NCBI Taxonomy" id="128251"/>
    <lineage>
        <taxon>Eukaryota</taxon>
        <taxon>Viridiplantae</taxon>
        <taxon>Streptophyta</taxon>
        <taxon>Embryophyta</taxon>
        <taxon>Bryophyta</taxon>
        <taxon>Sphagnophytina</taxon>
        <taxon>Sphagnopsida</taxon>
        <taxon>Sphagnales</taxon>
        <taxon>Sphagnaceae</taxon>
        <taxon>Sphagnum</taxon>
    </lineage>
</organism>
<evidence type="ECO:0000256" key="1">
    <source>
        <dbReference type="SAM" id="MobiDB-lite"/>
    </source>
</evidence>
<proteinExistence type="predicted"/>
<evidence type="ECO:0000313" key="2">
    <source>
        <dbReference type="EMBL" id="CAK9205687.1"/>
    </source>
</evidence>
<protein>
    <submittedName>
        <fullName evidence="2">Uncharacterized protein</fullName>
    </submittedName>
</protein>
<reference evidence="2" key="1">
    <citation type="submission" date="2024-02" db="EMBL/GenBank/DDBJ databases">
        <authorList>
            <consortium name="ELIXIR-Norway"/>
            <consortium name="Elixir Norway"/>
        </authorList>
    </citation>
    <scope>NUCLEOTIDE SEQUENCE</scope>
</reference>
<feature type="compositionally biased region" description="Basic and acidic residues" evidence="1">
    <location>
        <begin position="76"/>
        <end position="88"/>
    </location>
</feature>
<dbReference type="EMBL" id="OZ019907">
    <property type="protein sequence ID" value="CAK9205687.1"/>
    <property type="molecule type" value="Genomic_DNA"/>
</dbReference>
<feature type="region of interest" description="Disordered" evidence="1">
    <location>
        <begin position="61"/>
        <end position="88"/>
    </location>
</feature>